<gene>
    <name evidence="2" type="ORF">DNG_03736</name>
</gene>
<dbReference type="Proteomes" id="UP001187682">
    <property type="component" value="Unassembled WGS sequence"/>
</dbReference>
<feature type="transmembrane region" description="Helical" evidence="1">
    <location>
        <begin position="167"/>
        <end position="186"/>
    </location>
</feature>
<organism evidence="2 3">
    <name type="scientific">Cephalotrichum gorgonifer</name>
    <dbReference type="NCBI Taxonomy" id="2041049"/>
    <lineage>
        <taxon>Eukaryota</taxon>
        <taxon>Fungi</taxon>
        <taxon>Dikarya</taxon>
        <taxon>Ascomycota</taxon>
        <taxon>Pezizomycotina</taxon>
        <taxon>Sordariomycetes</taxon>
        <taxon>Hypocreomycetidae</taxon>
        <taxon>Microascales</taxon>
        <taxon>Microascaceae</taxon>
        <taxon>Cephalotrichum</taxon>
    </lineage>
</organism>
<sequence length="783" mass="89773">MSGEFFIIRFFGGNYSFDAQEFCQAQYNIDISKECHINFFPNDTVESYGTVQRGEFMGNADIAGIGVVVGFCPGIFLCLLGVVFGLREWAGRSRRVSRWAKKRKGVTMLFDPTEERSPSWTRLYSVLSNLIIANADTQLFIALAYGINFALSSKCNLSVYHYKVGLNMVLLALASSNLSILMVRSYWQRAWIAASMRVIVMVVILAFLGRMIAYQFTRTSRPEDMLYSKLRDSNRTDSSILLPMSCFLDPDLDPLQALTDTQLARVGGDLRGKDVTSEIVLYGAVAFCFLLAHTAHVMRKLRGHHPPKQEKPQLWGWIVMGYWAFTLLTSVVAVRNVTALVVRRASATSNISISISMAHQTANIPWNVLASNFKWTQTGRTSNGDLHLRFRPQQGKELHYFVEAFIRNVRDHAKTSRKKYPVSYEAPHPDSIVLDDTTVQKITPTIRRWRAHSRQLEGEGRLYQPSVKSTSGVLCQHTSREDKGCQCTIPFEERRASAFYRQYESNPCYYFFRYNEDAFFNQEIVKALLLYGEMNTILRVCAIPDVDLKSWWSVAQCYCGEYDAGWDQICARALVPYIALNLIYCFPETWDDASGRTDEKDYRLMRIYQMAIRYCTESDSTSEVPSHPHRRFFGIEDNQFKWIGTRDLCGKVPFEKFLNLDTETQQKPSPSAVAQVQHILYSKGLPMEMVLDILEMAEYEPGEGRLIVPHDPLHLENRDELAKYLRYCWELLVRCEMMANAIGMEIPWIEVMNTALEPLLDSGALGGRKWHRRDWTEGTYTFV</sequence>
<feature type="transmembrane region" description="Helical" evidence="1">
    <location>
        <begin position="126"/>
        <end position="147"/>
    </location>
</feature>
<proteinExistence type="predicted"/>
<name>A0AAE8SU93_9PEZI</name>
<evidence type="ECO:0000313" key="2">
    <source>
        <dbReference type="EMBL" id="SPO00987.1"/>
    </source>
</evidence>
<feature type="transmembrane region" description="Helical" evidence="1">
    <location>
        <begin position="314"/>
        <end position="334"/>
    </location>
</feature>
<accession>A0AAE8SU93</accession>
<dbReference type="PANTHER" id="PTHR37577">
    <property type="entry name" value="INTEGRAL MEMBRANE PROTEIN"/>
    <property type="match status" value="1"/>
</dbReference>
<dbReference type="PANTHER" id="PTHR37577:SF1">
    <property type="entry name" value="INTEGRAL MEMBRANE PROTEIN"/>
    <property type="match status" value="1"/>
</dbReference>
<feature type="transmembrane region" description="Helical" evidence="1">
    <location>
        <begin position="198"/>
        <end position="217"/>
    </location>
</feature>
<dbReference type="InterPro" id="IPR053018">
    <property type="entry name" value="Elsinochrome_Biosynth-Asso"/>
</dbReference>
<reference evidence="2" key="1">
    <citation type="submission" date="2018-03" db="EMBL/GenBank/DDBJ databases">
        <authorList>
            <person name="Guldener U."/>
        </authorList>
    </citation>
    <scope>NUCLEOTIDE SEQUENCE</scope>
</reference>
<keyword evidence="3" id="KW-1185">Reference proteome</keyword>
<feature type="transmembrane region" description="Helical" evidence="1">
    <location>
        <begin position="62"/>
        <end position="86"/>
    </location>
</feature>
<evidence type="ECO:0000256" key="1">
    <source>
        <dbReference type="SAM" id="Phobius"/>
    </source>
</evidence>
<keyword evidence="1" id="KW-0812">Transmembrane</keyword>
<comment type="caution">
    <text evidence="2">The sequence shown here is derived from an EMBL/GenBank/DDBJ whole genome shotgun (WGS) entry which is preliminary data.</text>
</comment>
<evidence type="ECO:0000313" key="3">
    <source>
        <dbReference type="Proteomes" id="UP001187682"/>
    </source>
</evidence>
<feature type="transmembrane region" description="Helical" evidence="1">
    <location>
        <begin position="279"/>
        <end position="298"/>
    </location>
</feature>
<protein>
    <submittedName>
        <fullName evidence="2">Uncharacterized protein</fullName>
    </submittedName>
</protein>
<keyword evidence="1" id="KW-0472">Membrane</keyword>
<keyword evidence="1" id="KW-1133">Transmembrane helix</keyword>
<dbReference type="AlphaFoldDB" id="A0AAE8SU93"/>
<dbReference type="EMBL" id="ONZQ02000004">
    <property type="protein sequence ID" value="SPO00987.1"/>
    <property type="molecule type" value="Genomic_DNA"/>
</dbReference>